<dbReference type="InterPro" id="IPR018247">
    <property type="entry name" value="EF_Hand_1_Ca_BS"/>
</dbReference>
<comment type="subcellular location">
    <subcellularLocation>
        <location evidence="1">Membrane</location>
        <topology evidence="1">Single-pass membrane protein</topology>
    </subcellularLocation>
</comment>
<keyword evidence="3 10" id="KW-0732">Signal</keyword>
<keyword evidence="5" id="KW-0106">Calcium</keyword>
<dbReference type="EMBL" id="HBUF01305902">
    <property type="protein sequence ID" value="CAG6692121.1"/>
    <property type="molecule type" value="Transcribed_RNA"/>
</dbReference>
<dbReference type="GO" id="GO:0000902">
    <property type="term" value="P:cell morphogenesis"/>
    <property type="evidence" value="ECO:0007669"/>
    <property type="project" value="TreeGrafter"/>
</dbReference>
<feature type="transmembrane region" description="Helical" evidence="9">
    <location>
        <begin position="605"/>
        <end position="627"/>
    </location>
</feature>
<dbReference type="InterPro" id="IPR020894">
    <property type="entry name" value="Cadherin_CS"/>
</dbReference>
<dbReference type="GO" id="GO:0007043">
    <property type="term" value="P:cell-cell junction assembly"/>
    <property type="evidence" value="ECO:0007669"/>
    <property type="project" value="TreeGrafter"/>
</dbReference>
<evidence type="ECO:0000256" key="10">
    <source>
        <dbReference type="SAM" id="SignalP"/>
    </source>
</evidence>
<dbReference type="InterPro" id="IPR039808">
    <property type="entry name" value="Cadherin"/>
</dbReference>
<evidence type="ECO:0000313" key="11">
    <source>
        <dbReference type="EMBL" id="CAG6692121.1"/>
    </source>
</evidence>
<feature type="chain" id="PRO_5036262109" evidence="10">
    <location>
        <begin position="27"/>
        <end position="762"/>
    </location>
</feature>
<dbReference type="GO" id="GO:0045296">
    <property type="term" value="F:cadherin binding"/>
    <property type="evidence" value="ECO:0007669"/>
    <property type="project" value="TreeGrafter"/>
</dbReference>
<keyword evidence="2 9" id="KW-0812">Transmembrane</keyword>
<dbReference type="EMBL" id="HBUF01171037">
    <property type="protein sequence ID" value="CAG6652359.1"/>
    <property type="molecule type" value="Transcribed_RNA"/>
</dbReference>
<evidence type="ECO:0000256" key="6">
    <source>
        <dbReference type="ARBA" id="ARBA00022989"/>
    </source>
</evidence>
<feature type="region of interest" description="Disordered" evidence="8">
    <location>
        <begin position="326"/>
        <end position="354"/>
    </location>
</feature>
<dbReference type="Gene3D" id="2.60.40.60">
    <property type="entry name" value="Cadherins"/>
    <property type="match status" value="1"/>
</dbReference>
<dbReference type="PANTHER" id="PTHR24027">
    <property type="entry name" value="CADHERIN-23"/>
    <property type="match status" value="1"/>
</dbReference>
<keyword evidence="6 9" id="KW-1133">Transmembrane helix</keyword>
<dbReference type="PROSITE" id="PS00232">
    <property type="entry name" value="CADHERIN_1"/>
    <property type="match status" value="1"/>
</dbReference>
<dbReference type="EMBL" id="HBUF01366277">
    <property type="protein sequence ID" value="CAG6723732.1"/>
    <property type="molecule type" value="Transcribed_RNA"/>
</dbReference>
<dbReference type="EMBL" id="HBUF01646845">
    <property type="protein sequence ID" value="CAG6786088.1"/>
    <property type="molecule type" value="Transcribed_RNA"/>
</dbReference>
<dbReference type="PANTHER" id="PTHR24027:SF422">
    <property type="entry name" value="CADHERIN DOMAIN-CONTAINING PROTEIN"/>
    <property type="match status" value="1"/>
</dbReference>
<evidence type="ECO:0000256" key="8">
    <source>
        <dbReference type="SAM" id="MobiDB-lite"/>
    </source>
</evidence>
<name>A0A8D8TNP1_9HEMI</name>
<dbReference type="GO" id="GO:0044331">
    <property type="term" value="P:cell-cell adhesion mediated by cadherin"/>
    <property type="evidence" value="ECO:0007669"/>
    <property type="project" value="TreeGrafter"/>
</dbReference>
<feature type="compositionally biased region" description="Pro residues" evidence="8">
    <location>
        <begin position="73"/>
        <end position="82"/>
    </location>
</feature>
<dbReference type="GO" id="GO:0005509">
    <property type="term" value="F:calcium ion binding"/>
    <property type="evidence" value="ECO:0007669"/>
    <property type="project" value="InterPro"/>
</dbReference>
<evidence type="ECO:0000256" key="9">
    <source>
        <dbReference type="SAM" id="Phobius"/>
    </source>
</evidence>
<dbReference type="SUPFAM" id="SSF49313">
    <property type="entry name" value="Cadherin-like"/>
    <property type="match status" value="1"/>
</dbReference>
<keyword evidence="7 9" id="KW-0472">Membrane</keyword>
<evidence type="ECO:0000256" key="2">
    <source>
        <dbReference type="ARBA" id="ARBA00022692"/>
    </source>
</evidence>
<dbReference type="GO" id="GO:0005912">
    <property type="term" value="C:adherens junction"/>
    <property type="evidence" value="ECO:0007669"/>
    <property type="project" value="TreeGrafter"/>
</dbReference>
<dbReference type="EMBL" id="HBUF01366278">
    <property type="protein sequence ID" value="CAG6723733.1"/>
    <property type="molecule type" value="Transcribed_RNA"/>
</dbReference>
<accession>A0A8D8TNP1</accession>
<dbReference type="InterPro" id="IPR015919">
    <property type="entry name" value="Cadherin-like_sf"/>
</dbReference>
<protein>
    <submittedName>
        <fullName evidence="11">Cadherin-89D</fullName>
    </submittedName>
</protein>
<evidence type="ECO:0000256" key="7">
    <source>
        <dbReference type="ARBA" id="ARBA00023136"/>
    </source>
</evidence>
<reference evidence="11" key="1">
    <citation type="submission" date="2021-05" db="EMBL/GenBank/DDBJ databases">
        <authorList>
            <person name="Alioto T."/>
            <person name="Alioto T."/>
            <person name="Gomez Garrido J."/>
        </authorList>
    </citation>
    <scope>NUCLEOTIDE SEQUENCE</scope>
</reference>
<evidence type="ECO:0000256" key="3">
    <source>
        <dbReference type="ARBA" id="ARBA00022729"/>
    </source>
</evidence>
<dbReference type="GO" id="GO:0034332">
    <property type="term" value="P:adherens junction organization"/>
    <property type="evidence" value="ECO:0007669"/>
    <property type="project" value="TreeGrafter"/>
</dbReference>
<feature type="signal peptide" evidence="10">
    <location>
        <begin position="1"/>
        <end position="26"/>
    </location>
</feature>
<evidence type="ECO:0000256" key="4">
    <source>
        <dbReference type="ARBA" id="ARBA00022737"/>
    </source>
</evidence>
<dbReference type="GO" id="GO:0016342">
    <property type="term" value="C:catenin complex"/>
    <property type="evidence" value="ECO:0007669"/>
    <property type="project" value="TreeGrafter"/>
</dbReference>
<dbReference type="GO" id="GO:0008013">
    <property type="term" value="F:beta-catenin binding"/>
    <property type="evidence" value="ECO:0007669"/>
    <property type="project" value="TreeGrafter"/>
</dbReference>
<keyword evidence="4" id="KW-0677">Repeat</keyword>
<organism evidence="11">
    <name type="scientific">Cacopsylla melanoneura</name>
    <dbReference type="NCBI Taxonomy" id="428564"/>
    <lineage>
        <taxon>Eukaryota</taxon>
        <taxon>Metazoa</taxon>
        <taxon>Ecdysozoa</taxon>
        <taxon>Arthropoda</taxon>
        <taxon>Hexapoda</taxon>
        <taxon>Insecta</taxon>
        <taxon>Pterygota</taxon>
        <taxon>Neoptera</taxon>
        <taxon>Paraneoptera</taxon>
        <taxon>Hemiptera</taxon>
        <taxon>Sternorrhyncha</taxon>
        <taxon>Psylloidea</taxon>
        <taxon>Psyllidae</taxon>
        <taxon>Psyllinae</taxon>
        <taxon>Cacopsylla</taxon>
    </lineage>
</organism>
<dbReference type="GO" id="GO:0016477">
    <property type="term" value="P:cell migration"/>
    <property type="evidence" value="ECO:0007669"/>
    <property type="project" value="TreeGrafter"/>
</dbReference>
<evidence type="ECO:0000256" key="5">
    <source>
        <dbReference type="ARBA" id="ARBA00022837"/>
    </source>
</evidence>
<dbReference type="AlphaFoldDB" id="A0A8D8TNP1"/>
<dbReference type="CDD" id="cd11304">
    <property type="entry name" value="Cadherin_repeat"/>
    <property type="match status" value="1"/>
</dbReference>
<feature type="compositionally biased region" description="Basic and acidic residues" evidence="8">
    <location>
        <begin position="328"/>
        <end position="343"/>
    </location>
</feature>
<dbReference type="GO" id="GO:0016339">
    <property type="term" value="P:calcium-dependent cell-cell adhesion via plasma membrane cell adhesion molecules"/>
    <property type="evidence" value="ECO:0007669"/>
    <property type="project" value="TreeGrafter"/>
</dbReference>
<proteinExistence type="predicted"/>
<dbReference type="EMBL" id="HBUF01305903">
    <property type="protein sequence ID" value="CAG6692122.1"/>
    <property type="molecule type" value="Transcribed_RNA"/>
</dbReference>
<dbReference type="PROSITE" id="PS00018">
    <property type="entry name" value="EF_HAND_1"/>
    <property type="match status" value="1"/>
</dbReference>
<evidence type="ECO:0000256" key="1">
    <source>
        <dbReference type="ARBA" id="ARBA00004167"/>
    </source>
</evidence>
<feature type="region of interest" description="Disordered" evidence="8">
    <location>
        <begin position="31"/>
        <end position="82"/>
    </location>
</feature>
<sequence length="762" mass="86480">MSLENCVKSVILFWLGFFLIGISCDGEVTPGPKQTTPNTLAPDASTKHDNPGPPSATTLTPIPPSPTTAVSPVPSPTIPPPPVEFKLEKEEYKIKFYSEQIGVLEQFKTEPRVDGIQYELEYTYDMKKQLEKLLSLDSTSGVLRTLQTMTPGEYKFDVKASYKQKDNSVTIKTAKVHVTVVGVTVCKEKDDPQFQYAFLKKYVTENKAEVVYAVENKKDHCEYLLANQIPPGDFFKLDPVTGKLETKEIDREDKLFHDQIQAHIKIDISIKCSSARNKRSVQNDNLEDALKNFQNEGMMSLSHYRNPFEELQARVIRGILNYQLGSDSKSKDDKTSPKQEDTSTKPSNTDTHNCFDVTKEKAHCDSIIEDKILYNTHFMKLLIFIQDANDNAPEFVQKDYFFGYPDKKLAEDIVPDEIGKVQATDKDVGINAALKYSVKNVPEIIIDPCTGAIYPHYAHFKYEKLTFQVTATDRDGKADGLSQSVNVMLDILEGYHVMKMLVKRSLTQSNKEIISKIEEHMKASVKILEVKTVPSLEDITGAVELNTEGYDILEYYIIYMHEDNNLLDMNHVRESLKQNEELKKTILWVSVLGSSPYNYVKSKSFVSTVVVLMLILCMGSLVFYMAYIRTGKYYRCLNYFKKSNSTTPLEMDESSIGNSDYVVSFARMNHVNPTFNVVETDRDKDFTPVTLKAYDTSNNQIINVDELTPAPPILVNSNSNSRRNSMFSDDNLVLPVGNERQRRKSSVSFNEIVEQYHTVHNP</sequence>